<feature type="compositionally biased region" description="Polar residues" evidence="1">
    <location>
        <begin position="95"/>
        <end position="109"/>
    </location>
</feature>
<organism evidence="2 3">
    <name type="scientific">Mycobacterium intracellulare subsp. chimaera</name>
    <dbReference type="NCBI Taxonomy" id="222805"/>
    <lineage>
        <taxon>Bacteria</taxon>
        <taxon>Bacillati</taxon>
        <taxon>Actinomycetota</taxon>
        <taxon>Actinomycetes</taxon>
        <taxon>Mycobacteriales</taxon>
        <taxon>Mycobacteriaceae</taxon>
        <taxon>Mycobacterium</taxon>
        <taxon>Mycobacterium avium complex (MAC)</taxon>
    </lineage>
</organism>
<sequence>MARPPARQARCRPGAAIAPNPALLQRLTTRSAPSSYPASRTPTKKPPSWGTKSRWLTIQKKPWWRPHPERRNAITTPTTQTRGPAVSQPGRRPMTRTNKPSTNNPSSTRAAVRQLGRRLRHPHRSATAPTRLRASRRQGSPSRRHQVLPSSPVSRLNRSRMDKPTRTVIRRPVHTPARPMVPLGPQDASDPRSRLPCCGVESDRLLSSWQ</sequence>
<gene>
    <name evidence="2" type="ORF">MYCOZU2_05932</name>
</gene>
<proteinExistence type="predicted"/>
<evidence type="ECO:0000256" key="1">
    <source>
        <dbReference type="SAM" id="MobiDB-lite"/>
    </source>
</evidence>
<feature type="compositionally biased region" description="Low complexity" evidence="1">
    <location>
        <begin position="1"/>
        <end position="16"/>
    </location>
</feature>
<evidence type="ECO:0000313" key="2">
    <source>
        <dbReference type="EMBL" id="ASL18277.1"/>
    </source>
</evidence>
<evidence type="ECO:0000313" key="3">
    <source>
        <dbReference type="Proteomes" id="UP000198286"/>
    </source>
</evidence>
<accession>A0A7U5MRE4</accession>
<keyword evidence="2" id="KW-0614">Plasmid</keyword>
<feature type="compositionally biased region" description="Polar residues" evidence="1">
    <location>
        <begin position="73"/>
        <end position="82"/>
    </location>
</feature>
<feature type="compositionally biased region" description="Basic residues" evidence="1">
    <location>
        <begin position="115"/>
        <end position="124"/>
    </location>
</feature>
<dbReference type="AlphaFoldDB" id="A0A7U5MRE4"/>
<name>A0A7U5MRE4_MYCIT</name>
<protein>
    <submittedName>
        <fullName evidence="2">Uncharacterized protein</fullName>
    </submittedName>
</protein>
<reference evidence="2 3" key="1">
    <citation type="journal article" date="2017" name="Lancet Infect. Dis.">
        <title>Global outbreak of severe Mycobacterium chimaera disease after cardiac surgery: a molecular epidemiological study.</title>
        <authorList>
            <person name="van Ingen J."/>
            <person name="Kohl T."/>
            <person name="Kranzer K."/>
            <person name="Hasse B."/>
            <person name="Keller P."/>
            <person name="Szafranska A."/>
            <person name="Hillemann D."/>
            <person name="Chand M."/>
            <person name="Schreiber P."/>
            <person name="Sommerstein R."/>
            <person name="Berger C."/>
            <person name="Genoni M."/>
            <person name="Ruegg C."/>
            <person name="Troillet N."/>
            <person name="Widmer A.F."/>
            <person name="Becker S.L."/>
            <person name="Herrmann M."/>
            <person name="Eckmanns T."/>
            <person name="Haller S."/>
            <person name="Hoeller C."/>
            <person name="Debast S.B."/>
            <person name="Wolfhagen M.J."/>
            <person name="Hopman J."/>
            <person name="Kluytmans J."/>
            <person name="Langelaar M."/>
            <person name="Notermans D.W."/>
            <person name="ten Oever J."/>
            <person name="van den Barselaar P."/>
            <person name="Vonk A.B.A."/>
            <person name="Vos M.C."/>
            <person name="Ahmed N."/>
            <person name="Brown T."/>
            <person name="Crook D."/>
            <person name="Lamagni T."/>
            <person name="Phin N."/>
            <person name="Smith E.G."/>
            <person name="Zambon M."/>
            <person name="Serr A."/>
            <person name="Goetting T."/>
            <person name="Ebner W."/>
            <person name="Thuermer A."/>
            <person name="Utpatel C."/>
            <person name="Sproer C."/>
            <person name="Bunk B."/>
            <person name="Nubel U."/>
            <person name="Bloemberg G."/>
            <person name="Bottger E."/>
            <person name="Niemann S."/>
            <person name="Wagner D."/>
            <person name="Sax H."/>
        </authorList>
    </citation>
    <scope>NUCLEOTIDE SEQUENCE [LARGE SCALE GENOMIC DNA]</scope>
    <source>
        <strain evidence="2 3">ZUERICH-2</strain>
        <plasmid evidence="2 3">unnamed 1</plasmid>
    </source>
</reference>
<feature type="compositionally biased region" description="Polar residues" evidence="1">
    <location>
        <begin position="26"/>
        <end position="41"/>
    </location>
</feature>
<feature type="region of interest" description="Disordered" evidence="1">
    <location>
        <begin position="1"/>
        <end position="210"/>
    </location>
</feature>
<dbReference type="EMBL" id="CP015268">
    <property type="protein sequence ID" value="ASL18277.1"/>
    <property type="molecule type" value="Genomic_DNA"/>
</dbReference>
<dbReference type="Proteomes" id="UP000198286">
    <property type="component" value="Plasmid unnamed 1"/>
</dbReference>
<geneLocation type="plasmid" evidence="2 3">
    <name>unnamed 1</name>
</geneLocation>